<name>A0AAN1QNW3_SYNEL</name>
<dbReference type="EMBL" id="CP030139">
    <property type="protein sequence ID" value="AZB72812.1"/>
    <property type="molecule type" value="Genomic_DNA"/>
</dbReference>
<sequence>MSEPARVNCAVDCVEGCVLGEQCPGRPFQQEAERFIRETPLDQMLDIAAEAVRRRQLERLAGGSSGPQWVFPEDGIQPDGF</sequence>
<organism evidence="2 3">
    <name type="scientific">Synechococcus elongatus PCC 11801</name>
    <dbReference type="NCBI Taxonomy" id="2219813"/>
    <lineage>
        <taxon>Bacteria</taxon>
        <taxon>Bacillati</taxon>
        <taxon>Cyanobacteriota</taxon>
        <taxon>Cyanophyceae</taxon>
        <taxon>Synechococcales</taxon>
        <taxon>Synechococcaceae</taxon>
        <taxon>Synechococcus</taxon>
    </lineage>
</organism>
<reference evidence="2 3" key="1">
    <citation type="journal article" date="2018" name="Sci. Rep.">
        <title>Genome Features and Biochemical Characteristics of a Robust, Fast Growing and Naturally Transformable Cyanobacterium Synechococcus elongatus PCC 11801 Isolated from India.</title>
        <authorList>
            <person name="Jaiswal D."/>
            <person name="Sengupta A."/>
            <person name="Sohoni S."/>
            <person name="Sengupta S."/>
            <person name="Phadnavis A.G."/>
            <person name="Pakrasi H.B."/>
            <person name="Wangikar P.P."/>
        </authorList>
    </citation>
    <scope>NUCLEOTIDE SEQUENCE [LARGE SCALE GENOMIC DNA]</scope>
    <source>
        <strain evidence="2 3">PCC 11801</strain>
    </source>
</reference>
<proteinExistence type="predicted"/>
<gene>
    <name evidence="2" type="ORF">DOP62_08885</name>
</gene>
<evidence type="ECO:0000313" key="3">
    <source>
        <dbReference type="Proteomes" id="UP000267249"/>
    </source>
</evidence>
<evidence type="ECO:0000313" key="2">
    <source>
        <dbReference type="EMBL" id="AZB72812.1"/>
    </source>
</evidence>
<dbReference type="RefSeq" id="WP_208673076.1">
    <property type="nucleotide sequence ID" value="NZ_CP030139.2"/>
</dbReference>
<protein>
    <submittedName>
        <fullName evidence="2">Uncharacterized protein</fullName>
    </submittedName>
</protein>
<dbReference type="AlphaFoldDB" id="A0AAN1QNW3"/>
<feature type="region of interest" description="Disordered" evidence="1">
    <location>
        <begin position="62"/>
        <end position="81"/>
    </location>
</feature>
<accession>A0AAN1QNW3</accession>
<dbReference type="Proteomes" id="UP000267249">
    <property type="component" value="Chromosome"/>
</dbReference>
<evidence type="ECO:0000256" key="1">
    <source>
        <dbReference type="SAM" id="MobiDB-lite"/>
    </source>
</evidence>